<dbReference type="InterPro" id="IPR019438">
    <property type="entry name" value="Q_salvage"/>
</dbReference>
<keyword evidence="1 6" id="KW-0378">Hydrolase</keyword>
<proteinExistence type="inferred from homology"/>
<organism evidence="7 8">
    <name type="scientific">Coccomyxa viridis</name>
    <dbReference type="NCBI Taxonomy" id="1274662"/>
    <lineage>
        <taxon>Eukaryota</taxon>
        <taxon>Viridiplantae</taxon>
        <taxon>Chlorophyta</taxon>
        <taxon>core chlorophytes</taxon>
        <taxon>Trebouxiophyceae</taxon>
        <taxon>Trebouxiophyceae incertae sedis</taxon>
        <taxon>Coccomyxaceae</taxon>
        <taxon>Coccomyxa</taxon>
    </lineage>
</organism>
<name>A0ABP1G8F2_9CHLO</name>
<evidence type="ECO:0000256" key="5">
    <source>
        <dbReference type="ARBA" id="ARBA00048204"/>
    </source>
</evidence>
<dbReference type="Proteomes" id="UP001497392">
    <property type="component" value="Unassembled WGS sequence"/>
</dbReference>
<sequence length="318" mass="35138">MLVDEVRKSCKAVEAAACHVRVSIDAVGGFVNGITREELLAITSPKAFDSELHFFDGGPRTVQYLLAVDTINFAFWPEPGLEYEHLARGFKEALQCDPDALSAQRLSRMTGIQLQTMLSRPGPLPAQEERAALLCEVGSILLRDFGGEAAQLVTAAGGSAAKLVDLVVESFPGFRDVASYRGREVWFLKRAQIFAGDVWGAFQGQGLGNFHDIGRLTMFADYRVPVLLRQLGILQYSSELASRVDSLQELPAGCQEEVEIRACTIQALDNIKAALKGRCGRESCPLPHSVQLDWFLWEQGERQRTNSPPHHRTVTTFY</sequence>
<dbReference type="PANTHER" id="PTHR21314:SF0">
    <property type="entry name" value="QUEUOSINE 5'-PHOSPHATE N-GLYCOSYLASE_HYDROLASE"/>
    <property type="match status" value="1"/>
</dbReference>
<protein>
    <recommendedName>
        <fullName evidence="3 6">Queuosine 5'-phosphate N-glycosylase/hydrolase</fullName>
        <ecNumber evidence="6">3.2.2.-</ecNumber>
    </recommendedName>
    <alternativeName>
        <fullName evidence="4 6">Queuosine-nucleotide N-glycosylase/hydrolase</fullName>
    </alternativeName>
</protein>
<evidence type="ECO:0000256" key="1">
    <source>
        <dbReference type="ARBA" id="ARBA00022801"/>
    </source>
</evidence>
<comment type="similarity">
    <text evidence="2 6">Belongs to the QNG1 protein family.</text>
</comment>
<comment type="function">
    <text evidence="6">Catalyzes the hydrolysis of queuosine 5'-phosphate, releasing the nucleobase queuine (q). Is required for salvage of queuine from exogenous queuosine (Q) that is imported and then converted to queuosine 5'-phosphate intracellularly.</text>
</comment>
<evidence type="ECO:0000256" key="6">
    <source>
        <dbReference type="RuleBase" id="RU365002"/>
    </source>
</evidence>
<dbReference type="Pfam" id="PF10343">
    <property type="entry name" value="Q_salvage"/>
    <property type="match status" value="1"/>
</dbReference>
<comment type="catalytic activity">
    <reaction evidence="5 6">
        <text>queuosine 5'-phosphate + H2O = queuine + D-ribose 5-phosphate</text>
        <dbReference type="Rhea" id="RHEA:75387"/>
        <dbReference type="ChEBI" id="CHEBI:15377"/>
        <dbReference type="ChEBI" id="CHEBI:17433"/>
        <dbReference type="ChEBI" id="CHEBI:78346"/>
        <dbReference type="ChEBI" id="CHEBI:194371"/>
    </reaction>
    <physiologicalReaction direction="left-to-right" evidence="5 6">
        <dbReference type="Rhea" id="RHEA:75388"/>
    </physiologicalReaction>
</comment>
<dbReference type="EC" id="3.2.2.-" evidence="6"/>
<gene>
    <name evidence="7" type="primary">g9687</name>
    <name evidence="7" type="ORF">VP750_LOCUS8730</name>
</gene>
<keyword evidence="8" id="KW-1185">Reference proteome</keyword>
<evidence type="ECO:0000256" key="3">
    <source>
        <dbReference type="ARBA" id="ARBA00035306"/>
    </source>
</evidence>
<evidence type="ECO:0000256" key="4">
    <source>
        <dbReference type="ARBA" id="ARBA00035393"/>
    </source>
</evidence>
<reference evidence="7 8" key="1">
    <citation type="submission" date="2024-06" db="EMBL/GenBank/DDBJ databases">
        <authorList>
            <person name="Kraege A."/>
            <person name="Thomma B."/>
        </authorList>
    </citation>
    <scope>NUCLEOTIDE SEQUENCE [LARGE SCALE GENOMIC DNA]</scope>
</reference>
<comment type="caution">
    <text evidence="7">The sequence shown here is derived from an EMBL/GenBank/DDBJ whole genome shotgun (WGS) entry which is preliminary data.</text>
</comment>
<dbReference type="PANTHER" id="PTHR21314">
    <property type="entry name" value="QUEUOSINE 5'-PHOSPHATE N-GLYCOSYLASE_HYDROLASE-RELATED"/>
    <property type="match status" value="1"/>
</dbReference>
<dbReference type="EMBL" id="CAXHTA020000016">
    <property type="protein sequence ID" value="CAL5226824.1"/>
    <property type="molecule type" value="Genomic_DNA"/>
</dbReference>
<evidence type="ECO:0000313" key="7">
    <source>
        <dbReference type="EMBL" id="CAL5226824.1"/>
    </source>
</evidence>
<accession>A0ABP1G8F2</accession>
<evidence type="ECO:0000256" key="2">
    <source>
        <dbReference type="ARBA" id="ARBA00035119"/>
    </source>
</evidence>
<evidence type="ECO:0000313" key="8">
    <source>
        <dbReference type="Proteomes" id="UP001497392"/>
    </source>
</evidence>